<evidence type="ECO:0000256" key="7">
    <source>
        <dbReference type="ARBA" id="ARBA00023237"/>
    </source>
</evidence>
<dbReference type="RefSeq" id="WP_104023347.1">
    <property type="nucleotide sequence ID" value="NZ_CP007129.1"/>
</dbReference>
<evidence type="ECO:0000256" key="1">
    <source>
        <dbReference type="ARBA" id="ARBA00004442"/>
    </source>
</evidence>
<dbReference type="PANTHER" id="PTHR30026">
    <property type="entry name" value="OUTER MEMBRANE PROTEIN TOLC"/>
    <property type="match status" value="1"/>
</dbReference>
<dbReference type="AlphaFoldDB" id="W0RTV0"/>
<keyword evidence="11" id="KW-1185">Reference proteome</keyword>
<keyword evidence="7" id="KW-0998">Cell outer membrane</keyword>
<reference evidence="10 11" key="1">
    <citation type="journal article" date="2014" name="Genome Announc.">
        <title>Genome Sequence and Methylome of Soil Bacterium Gemmatirosa kalamazoonensis KBS708T, a Member of the Rarely Cultivated Gemmatimonadetes Phylum.</title>
        <authorList>
            <person name="Debruyn J.M."/>
            <person name="Radosevich M."/>
            <person name="Wommack K.E."/>
            <person name="Polson S.W."/>
            <person name="Hauser L.J."/>
            <person name="Fawaz M.N."/>
            <person name="Korlach J."/>
            <person name="Tsai Y.C."/>
        </authorList>
    </citation>
    <scope>NUCLEOTIDE SEQUENCE [LARGE SCALE GENOMIC DNA]</scope>
    <source>
        <strain evidence="10 11">KBS708</strain>
        <plasmid evidence="11">Plasmid 1</plasmid>
    </source>
</reference>
<evidence type="ECO:0000256" key="6">
    <source>
        <dbReference type="ARBA" id="ARBA00023136"/>
    </source>
</evidence>
<dbReference type="PANTHER" id="PTHR30026:SF20">
    <property type="entry name" value="OUTER MEMBRANE PROTEIN TOLC"/>
    <property type="match status" value="1"/>
</dbReference>
<geneLocation type="plasmid" evidence="10 11">
    <name>1</name>
</geneLocation>
<evidence type="ECO:0000256" key="2">
    <source>
        <dbReference type="ARBA" id="ARBA00007613"/>
    </source>
</evidence>
<dbReference type="EMBL" id="CP007129">
    <property type="protein sequence ID" value="AHG93023.1"/>
    <property type="molecule type" value="Genomic_DNA"/>
</dbReference>
<dbReference type="GO" id="GO:0009279">
    <property type="term" value="C:cell outer membrane"/>
    <property type="evidence" value="ECO:0007669"/>
    <property type="project" value="UniProtKB-SubCell"/>
</dbReference>
<comment type="subcellular location">
    <subcellularLocation>
        <location evidence="1">Cell outer membrane</location>
    </subcellularLocation>
</comment>
<dbReference type="GO" id="GO:0015288">
    <property type="term" value="F:porin activity"/>
    <property type="evidence" value="ECO:0007669"/>
    <property type="project" value="TreeGrafter"/>
</dbReference>
<evidence type="ECO:0000256" key="3">
    <source>
        <dbReference type="ARBA" id="ARBA00022448"/>
    </source>
</evidence>
<keyword evidence="10" id="KW-0614">Plasmid</keyword>
<accession>W0RTV0</accession>
<dbReference type="GO" id="GO:1990281">
    <property type="term" value="C:efflux pump complex"/>
    <property type="evidence" value="ECO:0007669"/>
    <property type="project" value="TreeGrafter"/>
</dbReference>
<evidence type="ECO:0000256" key="5">
    <source>
        <dbReference type="ARBA" id="ARBA00022692"/>
    </source>
</evidence>
<dbReference type="InParanoid" id="W0RTV0"/>
<dbReference type="InterPro" id="IPR051906">
    <property type="entry name" value="TolC-like"/>
</dbReference>
<name>W0RTV0_9BACT</name>
<evidence type="ECO:0000313" key="11">
    <source>
        <dbReference type="Proteomes" id="UP000019151"/>
    </source>
</evidence>
<comment type="similarity">
    <text evidence="2">Belongs to the outer membrane factor (OMF) (TC 1.B.17) family.</text>
</comment>
<proteinExistence type="inferred from homology"/>
<dbReference type="InterPro" id="IPR003423">
    <property type="entry name" value="OMP_efflux"/>
</dbReference>
<dbReference type="KEGG" id="gba:J421_5488"/>
<feature type="region of interest" description="Disordered" evidence="9">
    <location>
        <begin position="60"/>
        <end position="81"/>
    </location>
</feature>
<keyword evidence="6" id="KW-0472">Membrane</keyword>
<dbReference type="Proteomes" id="UP000019151">
    <property type="component" value="Plasmid 1"/>
</dbReference>
<evidence type="ECO:0000256" key="9">
    <source>
        <dbReference type="SAM" id="MobiDB-lite"/>
    </source>
</evidence>
<feature type="coiled-coil region" evidence="8">
    <location>
        <begin position="339"/>
        <end position="407"/>
    </location>
</feature>
<dbReference type="HOGENOM" id="CLU_012817_10_6_0"/>
<dbReference type="SUPFAM" id="SSF56954">
    <property type="entry name" value="Outer membrane efflux proteins (OEP)"/>
    <property type="match status" value="1"/>
</dbReference>
<dbReference type="GO" id="GO:0015562">
    <property type="term" value="F:efflux transmembrane transporter activity"/>
    <property type="evidence" value="ECO:0007669"/>
    <property type="project" value="InterPro"/>
</dbReference>
<keyword evidence="3" id="KW-0813">Transport</keyword>
<dbReference type="Gene3D" id="1.20.1600.10">
    <property type="entry name" value="Outer membrane efflux proteins (OEP)"/>
    <property type="match status" value="1"/>
</dbReference>
<organism evidence="10 11">
    <name type="scientific">Gemmatirosa kalamazoonensis</name>
    <dbReference type="NCBI Taxonomy" id="861299"/>
    <lineage>
        <taxon>Bacteria</taxon>
        <taxon>Pseudomonadati</taxon>
        <taxon>Gemmatimonadota</taxon>
        <taxon>Gemmatimonadia</taxon>
        <taxon>Gemmatimonadales</taxon>
        <taxon>Gemmatimonadaceae</taxon>
        <taxon>Gemmatirosa</taxon>
    </lineage>
</organism>
<keyword evidence="8" id="KW-0175">Coiled coil</keyword>
<dbReference type="OrthoDB" id="128088at2"/>
<protein>
    <submittedName>
        <fullName evidence="10">Outer membrane efflux protein</fullName>
    </submittedName>
</protein>
<keyword evidence="4" id="KW-1134">Transmembrane beta strand</keyword>
<gene>
    <name evidence="10" type="ORF">J421_5488</name>
</gene>
<evidence type="ECO:0000256" key="8">
    <source>
        <dbReference type="SAM" id="Coils"/>
    </source>
</evidence>
<keyword evidence="5" id="KW-0812">Transmembrane</keyword>
<dbReference type="Pfam" id="PF02321">
    <property type="entry name" value="OEP"/>
    <property type="match status" value="1"/>
</dbReference>
<evidence type="ECO:0000256" key="4">
    <source>
        <dbReference type="ARBA" id="ARBA00022452"/>
    </source>
</evidence>
<sequence>MSIHATSRHFRRVAPVAALIASLSPTRARAQEPSAGHLTLGGAARLAALRSAASAGAAARSAQADARTSQRRAELLPTLSTSAQLGARTTNSASLGIDFPTSAGNAPAFDPRGELIGPVHDMDLRARIAQRVVDVPAMLRWRAAAADADAARRTVAATADQAAERGAAAYVEVQRAEARIAAHLADSALAAELLDMARQQLAAGVAVSLDVTRAESQLADARARLITTRGQHERALLTLRRELALDASAPLGIADTLAAPPVVEPARSGDDAVREALAARADVRAAVASQDGAHLQARAALAEHLPTVQLFADHGATGRGTDRLLGTYAYGVQVSLPLFDGLRAESRAAEERAREREAETQLQDARRQVETEVRGALVDIATAREAVAAADVRLRLAEQEVAQARERFRAGVSGNADVISASMSLDGARDLVIDARAAYQRARVALAAARGDAATLP</sequence>
<evidence type="ECO:0000313" key="10">
    <source>
        <dbReference type="EMBL" id="AHG93023.1"/>
    </source>
</evidence>